<organism evidence="3 4">
    <name type="scientific">Shewanella piezotolerans (strain WP3 / JCM 13877)</name>
    <dbReference type="NCBI Taxonomy" id="225849"/>
    <lineage>
        <taxon>Bacteria</taxon>
        <taxon>Pseudomonadati</taxon>
        <taxon>Pseudomonadota</taxon>
        <taxon>Gammaproteobacteria</taxon>
        <taxon>Alteromonadales</taxon>
        <taxon>Shewanellaceae</taxon>
        <taxon>Shewanella</taxon>
    </lineage>
</organism>
<name>B8CTP6_SHEPW</name>
<proteinExistence type="predicted"/>
<dbReference type="Gene3D" id="1.25.40.10">
    <property type="entry name" value="Tetratricopeptide repeat domain"/>
    <property type="match status" value="1"/>
</dbReference>
<dbReference type="KEGG" id="swp:swp_4654"/>
<dbReference type="STRING" id="225849.swp_4654"/>
<feature type="transmembrane region" description="Helical" evidence="2">
    <location>
        <begin position="45"/>
        <end position="68"/>
    </location>
</feature>
<dbReference type="PANTHER" id="PTHR47870:SF1">
    <property type="entry name" value="CYTOCHROME C-TYPE BIOGENESIS PROTEIN CCMH"/>
    <property type="match status" value="1"/>
</dbReference>
<dbReference type="GO" id="GO:0017004">
    <property type="term" value="P:cytochrome complex assembly"/>
    <property type="evidence" value="ECO:0007669"/>
    <property type="project" value="UniProtKB-KW"/>
</dbReference>
<keyword evidence="2" id="KW-0472">Membrane</keyword>
<accession>B8CTP6</accession>
<reference evidence="3 4" key="1">
    <citation type="journal article" date="2008" name="PLoS ONE">
        <title>Environmental adaptation: genomic analysis of the piezotolerant and psychrotolerant deep-sea iron reducing bacterium Shewanella piezotolerans WP3.</title>
        <authorList>
            <person name="Wang F."/>
            <person name="Wang J."/>
            <person name="Jian H."/>
            <person name="Zhang B."/>
            <person name="Li S."/>
            <person name="Wang F."/>
            <person name="Zeng X."/>
            <person name="Gao L."/>
            <person name="Bartlett D.H."/>
            <person name="Yu J."/>
            <person name="Hu S."/>
            <person name="Xiao X."/>
        </authorList>
    </citation>
    <scope>NUCLEOTIDE SEQUENCE [LARGE SCALE GENOMIC DNA]</scope>
    <source>
        <strain evidence="4">WP3 / JCM 13877</strain>
    </source>
</reference>
<dbReference type="OrthoDB" id="6258553at2"/>
<evidence type="ECO:0000313" key="3">
    <source>
        <dbReference type="EMBL" id="ACJ31290.1"/>
    </source>
</evidence>
<dbReference type="InterPro" id="IPR051263">
    <property type="entry name" value="C-type_cytochrome_biogenesis"/>
</dbReference>
<keyword evidence="4" id="KW-1185">Reference proteome</keyword>
<dbReference type="AlphaFoldDB" id="B8CTP6"/>
<keyword evidence="2" id="KW-1133">Transmembrane helix</keyword>
<dbReference type="InterPro" id="IPR011990">
    <property type="entry name" value="TPR-like_helical_dom_sf"/>
</dbReference>
<dbReference type="Proteomes" id="UP000000753">
    <property type="component" value="Chromosome"/>
</dbReference>
<dbReference type="PANTHER" id="PTHR47870">
    <property type="entry name" value="CYTOCHROME C-TYPE BIOGENESIS PROTEIN CCMH"/>
    <property type="match status" value="1"/>
</dbReference>
<protein>
    <submittedName>
        <fullName evidence="3">Formate-dependent nitrite reductase, nrfG protein</fullName>
    </submittedName>
</protein>
<dbReference type="HOGENOM" id="CLU_036074_3_2_6"/>
<evidence type="ECO:0000313" key="4">
    <source>
        <dbReference type="Proteomes" id="UP000000753"/>
    </source>
</evidence>
<sequence length="238" mass="26217">MSSLAVGIGFCLVSVIACVWGHHLQAHHLKRTALASQEAASTAKGRAFNGAVPAAISLVMLIIPLMVYSQIGRFSEWDKGVIDENIDYLIAADINKNARKVNEQPNNEIALLTLAQSYAEGGLYAQSIATLNDLLSITGDDANTLGMKATAMYYRDNREMSIETKLVLARALALDEFEFQSQLLIATDAYLNQEYETAITHWQLLLRSQSQRFNRAPINNAILKTEQKIANRSVTASE</sequence>
<gene>
    <name evidence="3" type="ordered locus">swp_4654</name>
</gene>
<dbReference type="GO" id="GO:0005886">
    <property type="term" value="C:plasma membrane"/>
    <property type="evidence" value="ECO:0007669"/>
    <property type="project" value="TreeGrafter"/>
</dbReference>
<dbReference type="eggNOG" id="COG4235">
    <property type="taxonomic scope" value="Bacteria"/>
</dbReference>
<keyword evidence="1" id="KW-0201">Cytochrome c-type biogenesis</keyword>
<evidence type="ECO:0000256" key="2">
    <source>
        <dbReference type="SAM" id="Phobius"/>
    </source>
</evidence>
<dbReference type="EMBL" id="CP000472">
    <property type="protein sequence ID" value="ACJ31290.1"/>
    <property type="molecule type" value="Genomic_DNA"/>
</dbReference>
<dbReference type="SUPFAM" id="SSF48452">
    <property type="entry name" value="TPR-like"/>
    <property type="match status" value="1"/>
</dbReference>
<keyword evidence="2" id="KW-0812">Transmembrane</keyword>
<evidence type="ECO:0000256" key="1">
    <source>
        <dbReference type="ARBA" id="ARBA00022748"/>
    </source>
</evidence>
<dbReference type="RefSeq" id="WP_020914620.1">
    <property type="nucleotide sequence ID" value="NC_011566.1"/>
</dbReference>